<feature type="transmembrane region" description="Helical" evidence="1">
    <location>
        <begin position="120"/>
        <end position="136"/>
    </location>
</feature>
<keyword evidence="1" id="KW-1133">Transmembrane helix</keyword>
<sequence length="501" mass="54374">MDQVNARIEKLPFGRPTALGVWVTGICFLIPAFYLFTHGQMRILIAFMFFGALLMSWTLNRTLGIAATFTFLLTLGDIRRILDMIAPSYQGLDLLLLVGPIFAVYLAVPLLMRLKVADTISKAVLALMALMIVEIFNPRQGSIIVGVSGALFYVIPILWFWIARNYATDRMMDTLIYRVFLPIGILDGLLGVAQAYVGFFPWERDWALKLGNQYLYHAGHMRSFGFSTGASEFASTLLIASVCVLAAIFAGKRAYILLLPILLAASLLASSRGLIVKLLFAGAMIWAVRSKGGKNWLPRFIFALVVGLGLTYYSASHAGGDEPRSAQSDTASTAQIATAHVTQGLADPGHSTAGLHWQIFVGGIVKGFTYPIGTGIGAITLGAGKFAAGGATMGSSEVDISDAFITMGFFGGFLYLFIIYMVFRLAFFYIREGSLSMSLTYMGLFAALIGAWLALGQYSTAPFIWFCIGSLVRKQSLLQSAGFQSKSSNVKALKNVTASRV</sequence>
<feature type="transmembrane region" description="Helical" evidence="1">
    <location>
        <begin position="43"/>
        <end position="59"/>
    </location>
</feature>
<feature type="transmembrane region" description="Helical" evidence="1">
    <location>
        <begin position="223"/>
        <end position="249"/>
    </location>
</feature>
<feature type="transmembrane region" description="Helical" evidence="1">
    <location>
        <begin position="19"/>
        <end position="36"/>
    </location>
</feature>
<comment type="caution">
    <text evidence="2">The sequence shown here is derived from an EMBL/GenBank/DDBJ whole genome shotgun (WGS) entry which is preliminary data.</text>
</comment>
<feature type="transmembrane region" description="Helical" evidence="1">
    <location>
        <begin position="175"/>
        <end position="202"/>
    </location>
</feature>
<reference evidence="2 3" key="1">
    <citation type="submission" date="2020-08" db="EMBL/GenBank/DDBJ databases">
        <title>Genomic Encyclopedia of Type Strains, Phase IV (KMG-V): Genome sequencing to study the core and pangenomes of soil and plant-associated prokaryotes.</title>
        <authorList>
            <person name="Whitman W."/>
        </authorList>
    </citation>
    <scope>NUCLEOTIDE SEQUENCE [LARGE SCALE GENOMIC DNA]</scope>
    <source>
        <strain evidence="2 3">X5P3</strain>
    </source>
</reference>
<keyword evidence="1" id="KW-0812">Transmembrane</keyword>
<feature type="transmembrane region" description="Helical" evidence="1">
    <location>
        <begin position="403"/>
        <end position="423"/>
    </location>
</feature>
<evidence type="ECO:0000313" key="2">
    <source>
        <dbReference type="EMBL" id="MBB5062415.1"/>
    </source>
</evidence>
<dbReference type="EMBL" id="JACHIO010000003">
    <property type="protein sequence ID" value="MBB5062415.1"/>
    <property type="molecule type" value="Genomic_DNA"/>
</dbReference>
<evidence type="ECO:0008006" key="4">
    <source>
        <dbReference type="Google" id="ProtNLM"/>
    </source>
</evidence>
<feature type="transmembrane region" description="Helical" evidence="1">
    <location>
        <begin position="94"/>
        <end position="114"/>
    </location>
</feature>
<dbReference type="AlphaFoldDB" id="A0A7W7ZM19"/>
<feature type="transmembrane region" description="Helical" evidence="1">
    <location>
        <begin position="143"/>
        <end position="163"/>
    </location>
</feature>
<evidence type="ECO:0000313" key="3">
    <source>
        <dbReference type="Proteomes" id="UP000584867"/>
    </source>
</evidence>
<organism evidence="2 3">
    <name type="scientific">Granulicella mallensis</name>
    <dbReference type="NCBI Taxonomy" id="940614"/>
    <lineage>
        <taxon>Bacteria</taxon>
        <taxon>Pseudomonadati</taxon>
        <taxon>Acidobacteriota</taxon>
        <taxon>Terriglobia</taxon>
        <taxon>Terriglobales</taxon>
        <taxon>Acidobacteriaceae</taxon>
        <taxon>Granulicella</taxon>
    </lineage>
</organism>
<proteinExistence type="predicted"/>
<dbReference type="Proteomes" id="UP000584867">
    <property type="component" value="Unassembled WGS sequence"/>
</dbReference>
<feature type="transmembrane region" description="Helical" evidence="1">
    <location>
        <begin position="255"/>
        <end position="275"/>
    </location>
</feature>
<name>A0A7W7ZM19_9BACT</name>
<feature type="transmembrane region" description="Helical" evidence="1">
    <location>
        <begin position="435"/>
        <end position="455"/>
    </location>
</feature>
<dbReference type="RefSeq" id="WP_184252902.1">
    <property type="nucleotide sequence ID" value="NZ_JACHIO010000003.1"/>
</dbReference>
<gene>
    <name evidence="2" type="ORF">HDF15_000745</name>
</gene>
<protein>
    <recommendedName>
        <fullName evidence="4">O-antigen polymerase</fullName>
    </recommendedName>
</protein>
<accession>A0A7W7ZM19</accession>
<feature type="transmembrane region" description="Helical" evidence="1">
    <location>
        <begin position="296"/>
        <end position="315"/>
    </location>
</feature>
<evidence type="ECO:0000256" key="1">
    <source>
        <dbReference type="SAM" id="Phobius"/>
    </source>
</evidence>
<keyword evidence="1" id="KW-0472">Membrane</keyword>